<dbReference type="InterPro" id="IPR021109">
    <property type="entry name" value="Peptidase_aspartic_dom_sf"/>
</dbReference>
<evidence type="ECO:0000256" key="8">
    <source>
        <dbReference type="SAM" id="MobiDB-lite"/>
    </source>
</evidence>
<dbReference type="InterPro" id="IPR001584">
    <property type="entry name" value="Integrase_cat-core"/>
</dbReference>
<evidence type="ECO:0000256" key="3">
    <source>
        <dbReference type="ARBA" id="ARBA00022722"/>
    </source>
</evidence>
<evidence type="ECO:0000256" key="1">
    <source>
        <dbReference type="ARBA" id="ARBA00022679"/>
    </source>
</evidence>
<dbReference type="Gene3D" id="2.40.70.10">
    <property type="entry name" value="Acid Proteases"/>
    <property type="match status" value="1"/>
</dbReference>
<dbReference type="PROSITE" id="PS50994">
    <property type="entry name" value="INTEGRASE"/>
    <property type="match status" value="1"/>
</dbReference>
<keyword evidence="7" id="KW-0175">Coiled coil</keyword>
<dbReference type="Pfam" id="PF17919">
    <property type="entry name" value="RT_RNaseH_2"/>
    <property type="match status" value="1"/>
</dbReference>
<gene>
    <name evidence="11" type="ORF">V565_252630</name>
</gene>
<evidence type="ECO:0000256" key="5">
    <source>
        <dbReference type="ARBA" id="ARBA00022884"/>
    </source>
</evidence>
<feature type="compositionally biased region" description="Polar residues" evidence="8">
    <location>
        <begin position="1"/>
        <end position="14"/>
    </location>
</feature>
<dbReference type="InterPro" id="IPR000477">
    <property type="entry name" value="RT_dom"/>
</dbReference>
<dbReference type="GO" id="GO:0005634">
    <property type="term" value="C:nucleus"/>
    <property type="evidence" value="ECO:0007669"/>
    <property type="project" value="UniProtKB-ARBA"/>
</dbReference>
<dbReference type="Gene3D" id="1.10.340.70">
    <property type="match status" value="1"/>
</dbReference>
<dbReference type="InterPro" id="IPR036397">
    <property type="entry name" value="RNaseH_sf"/>
</dbReference>
<name>A0A074RJW2_9AGAM</name>
<dbReference type="InterPro" id="IPR005162">
    <property type="entry name" value="Retrotrans_gag_dom"/>
</dbReference>
<evidence type="ECO:0000259" key="9">
    <source>
        <dbReference type="PROSITE" id="PS50878"/>
    </source>
</evidence>
<dbReference type="Gene3D" id="3.30.70.270">
    <property type="match status" value="2"/>
</dbReference>
<dbReference type="PANTHER" id="PTHR37984:SF5">
    <property type="entry name" value="PROTEIN NYNRIN-LIKE"/>
    <property type="match status" value="1"/>
</dbReference>
<keyword evidence="5" id="KW-0694">RNA-binding</keyword>
<feature type="compositionally biased region" description="Basic and acidic residues" evidence="8">
    <location>
        <begin position="189"/>
        <end position="198"/>
    </location>
</feature>
<feature type="region of interest" description="Disordered" evidence="8">
    <location>
        <begin position="988"/>
        <end position="1013"/>
    </location>
</feature>
<dbReference type="FunFam" id="3.10.20.370:FF:000003">
    <property type="entry name" value="Transposon Tf2-6 polyprotein"/>
    <property type="match status" value="1"/>
</dbReference>
<feature type="region of interest" description="Disordered" evidence="8">
    <location>
        <begin position="353"/>
        <end position="381"/>
    </location>
</feature>
<feature type="compositionally biased region" description="Basic and acidic residues" evidence="8">
    <location>
        <begin position="143"/>
        <end position="159"/>
    </location>
</feature>
<dbReference type="InterPro" id="IPR041577">
    <property type="entry name" value="RT_RNaseH_2"/>
</dbReference>
<dbReference type="PROSITE" id="PS50878">
    <property type="entry name" value="RT_POL"/>
    <property type="match status" value="1"/>
</dbReference>
<dbReference type="Pfam" id="PF03732">
    <property type="entry name" value="Retrotrans_gag"/>
    <property type="match status" value="1"/>
</dbReference>
<dbReference type="InterPro" id="IPR012337">
    <property type="entry name" value="RNaseH-like_sf"/>
</dbReference>
<dbReference type="HOGENOM" id="CLU_000384_38_3_1"/>
<evidence type="ECO:0000256" key="7">
    <source>
        <dbReference type="SAM" id="Coils"/>
    </source>
</evidence>
<evidence type="ECO:0000313" key="11">
    <source>
        <dbReference type="EMBL" id="KEP45650.1"/>
    </source>
</evidence>
<dbReference type="GO" id="GO:0004519">
    <property type="term" value="F:endonuclease activity"/>
    <property type="evidence" value="ECO:0007669"/>
    <property type="project" value="UniProtKB-KW"/>
</dbReference>
<dbReference type="InterPro" id="IPR050951">
    <property type="entry name" value="Retrovirus_Pol_polyprotein"/>
</dbReference>
<dbReference type="GO" id="GO:0015074">
    <property type="term" value="P:DNA integration"/>
    <property type="evidence" value="ECO:0007669"/>
    <property type="project" value="InterPro"/>
</dbReference>
<keyword evidence="6" id="KW-0511">Multifunctional enzyme</keyword>
<proteinExistence type="predicted"/>
<dbReference type="Pfam" id="PF00078">
    <property type="entry name" value="RVT_1"/>
    <property type="match status" value="1"/>
</dbReference>
<dbReference type="Proteomes" id="UP000027456">
    <property type="component" value="Unassembled WGS sequence"/>
</dbReference>
<dbReference type="CDD" id="cd01647">
    <property type="entry name" value="RT_LTR"/>
    <property type="match status" value="1"/>
</dbReference>
<evidence type="ECO:0000256" key="6">
    <source>
        <dbReference type="ARBA" id="ARBA00023268"/>
    </source>
</evidence>
<feature type="compositionally biased region" description="Basic and acidic residues" evidence="8">
    <location>
        <begin position="997"/>
        <end position="1007"/>
    </location>
</feature>
<dbReference type="InterPro" id="IPR043128">
    <property type="entry name" value="Rev_trsase/Diguanyl_cyclase"/>
</dbReference>
<evidence type="ECO:0000256" key="4">
    <source>
        <dbReference type="ARBA" id="ARBA00022759"/>
    </source>
</evidence>
<dbReference type="Pfam" id="PF17921">
    <property type="entry name" value="Integrase_H2C2"/>
    <property type="match status" value="1"/>
</dbReference>
<feature type="coiled-coil region" evidence="7">
    <location>
        <begin position="40"/>
        <end position="67"/>
    </location>
</feature>
<keyword evidence="1" id="KW-0808">Transferase</keyword>
<dbReference type="Gene3D" id="3.10.10.10">
    <property type="entry name" value="HIV Type 1 Reverse Transcriptase, subunit A, domain 1"/>
    <property type="match status" value="1"/>
</dbReference>
<evidence type="ECO:0000259" key="10">
    <source>
        <dbReference type="PROSITE" id="PS50994"/>
    </source>
</evidence>
<dbReference type="PANTHER" id="PTHR37984">
    <property type="entry name" value="PROTEIN CBG26694"/>
    <property type="match status" value="1"/>
</dbReference>
<evidence type="ECO:0000256" key="2">
    <source>
        <dbReference type="ARBA" id="ARBA00022695"/>
    </source>
</evidence>
<reference evidence="11 12" key="1">
    <citation type="submission" date="2013-12" db="EMBL/GenBank/DDBJ databases">
        <authorList>
            <person name="Cubeta M."/>
            <person name="Pakala S."/>
            <person name="Fedorova N."/>
            <person name="Thomas E."/>
            <person name="Dean R."/>
            <person name="Jabaji S."/>
            <person name="Neate S."/>
            <person name="Toda T."/>
            <person name="Tavantzis S."/>
            <person name="Vilgalys R."/>
            <person name="Bharathan N."/>
            <person name="Pakala S."/>
            <person name="Losada L.S."/>
            <person name="Zafar N."/>
            <person name="Nierman W."/>
        </authorList>
    </citation>
    <scope>NUCLEOTIDE SEQUENCE [LARGE SCALE GENOMIC DNA]</scope>
    <source>
        <strain evidence="11 12">123E</strain>
    </source>
</reference>
<feature type="region of interest" description="Disordered" evidence="8">
    <location>
        <begin position="107"/>
        <end position="198"/>
    </location>
</feature>
<dbReference type="OrthoDB" id="3274169at2759"/>
<dbReference type="Gene3D" id="3.10.20.370">
    <property type="match status" value="1"/>
</dbReference>
<keyword evidence="4" id="KW-0378">Hydrolase</keyword>
<dbReference type="Gene3D" id="3.30.420.10">
    <property type="entry name" value="Ribonuclease H-like superfamily/Ribonuclease H"/>
    <property type="match status" value="1"/>
</dbReference>
<dbReference type="SUPFAM" id="SSF50630">
    <property type="entry name" value="Acid proteases"/>
    <property type="match status" value="1"/>
</dbReference>
<feature type="domain" description="Reverse transcriptase" evidence="9">
    <location>
        <begin position="607"/>
        <end position="786"/>
    </location>
</feature>
<protein>
    <submittedName>
        <fullName evidence="11">Putative Transposon Tf2-1 polyprotein</fullName>
    </submittedName>
</protein>
<dbReference type="FunFam" id="3.30.420.10:FF:000032">
    <property type="entry name" value="Retrovirus-related Pol polyprotein from transposon 297-like Protein"/>
    <property type="match status" value="1"/>
</dbReference>
<comment type="caution">
    <text evidence="11">The sequence shown here is derived from an EMBL/GenBank/DDBJ whole genome shotgun (WGS) entry which is preliminary data.</text>
</comment>
<dbReference type="CDD" id="cd09274">
    <property type="entry name" value="RNase_HI_RT_Ty3"/>
    <property type="match status" value="1"/>
</dbReference>
<dbReference type="CDD" id="cd00303">
    <property type="entry name" value="retropepsin_like"/>
    <property type="match status" value="1"/>
</dbReference>
<dbReference type="GO" id="GO:0016779">
    <property type="term" value="F:nucleotidyltransferase activity"/>
    <property type="evidence" value="ECO:0007669"/>
    <property type="project" value="UniProtKB-KW"/>
</dbReference>
<dbReference type="GO" id="GO:0003723">
    <property type="term" value="F:RNA binding"/>
    <property type="evidence" value="ECO:0007669"/>
    <property type="project" value="UniProtKB-KW"/>
</dbReference>
<keyword evidence="3" id="KW-0540">Nuclease</keyword>
<dbReference type="InterPro" id="IPR043502">
    <property type="entry name" value="DNA/RNA_pol_sf"/>
</dbReference>
<dbReference type="InterPro" id="IPR041588">
    <property type="entry name" value="Integrase_H2C2"/>
</dbReference>
<feature type="domain" description="Integrase catalytic" evidence="10">
    <location>
        <begin position="1158"/>
        <end position="1317"/>
    </location>
</feature>
<dbReference type="SUPFAM" id="SSF56672">
    <property type="entry name" value="DNA/RNA polymerases"/>
    <property type="match status" value="1"/>
</dbReference>
<dbReference type="EMBL" id="AZST01001604">
    <property type="protein sequence ID" value="KEP45650.1"/>
    <property type="molecule type" value="Genomic_DNA"/>
</dbReference>
<dbReference type="Pfam" id="PF00665">
    <property type="entry name" value="rve"/>
    <property type="match status" value="1"/>
</dbReference>
<feature type="compositionally biased region" description="Basic and acidic residues" evidence="8">
    <location>
        <begin position="353"/>
        <end position="370"/>
    </location>
</feature>
<feature type="compositionally biased region" description="Low complexity" evidence="8">
    <location>
        <begin position="371"/>
        <end position="381"/>
    </location>
</feature>
<keyword evidence="4" id="KW-0255">Endonuclease</keyword>
<keyword evidence="12" id="KW-1185">Reference proteome</keyword>
<sequence length="1355" mass="154292">MATRTSHTPGSSHAPSEARPEPTIVPPTPQLAEGELEPTIKDIYQLLQHLNIKVTKLQEEFINLENMVVDQDGTLSAVKKQVDDGIALANGTQSMVTRLHEDVRAIHPTTLDNDTARPDVDPTPRAAPTRPKVRINSPTRSSRSPETKPLHGSQHDPTHRLFGYRPPRSPSPTASRYTPASTPGPTTPKIKEPDAFDGTRGKAAEDWFLRVGIWTRAVGHTFRDEESLVLHVLGMTKGRAADWARPHIARIMGRKANAIRTLVDLGTEFGRHFQDPDATRIAGCKLSELTQTSDVESYITDFKNICSDLDWNEAAYQAAFEKGLHWKVKELLSQVYPAPTTFEEIKTHACRIDATRRENEASRPKRDNTPKKTTTPAVTKTTATTTKIHAATCAPPTDFRLEYLCTDFSNKNHSSLLHTQITILSPTAEPITALIDSGASCSFISPFLVEYLQLPWKRLQKQRVIRMLDGSLAPSQVTHYVKLAFLCEGRKSTQRFLVSPIGRHKIILGSPWLREENPQINWQQGSLKYEEAKAASEEEADSDPIIPPQYLQFISVFGEEEFNKLPPHRPYDIDIELKEDQDLGHAPLYSMTPAESRELKSWLEKEVALGKIQPSKSPIASPVMFVKKKDGSLRLVVDYRKLNDATRKNSYPLPRQDDLMARLQGAKIFTKLDLQWGYNNVRVKEGDEWKTAFRTKYGLFETKVMPFGLTNAPAAFQHFMNDIFRDLLDESVVVYLDDILIFSKSEEEHKAHVMEVLKRLQENQLFCKASKCHFHATTVEFLGIIITPKGSSMDKSKIEAVQNWPTPTTVKQVQSFLGFANFLRRFIKDFTAMSRPLHDLIGKNKKWQWTTKEETAFLAIKRAICNEPVLRHPDPGKPYFLETDASGVAMGAVLSQRQEDGRLHPVGYMSKSFTDAEKNYDTHDKELLAIIKAFEHWRIFLEGTEKPITVFTDHCNLEYWQKSRNFNRRHARWHLLLANFSFHIHYRPGKQSGKPDALSRRSDHSETEEPPQVMLPPDIFAHLAEVQAETQLQERIETALDKDESLTEILQFLRREGPAPPSIAKGFRDYSMEGGLLFYQNKIHVPDDEDIKRDLIASFHDAPSAGHPGQQRTLELVSRRYHWPGIRARVYEHVESCEECQRNRLPKNPSIPIKPLEVPDRPWQHVSYDMITGYPNDKGQDAILVIVDSFSKYGVFVPCSKKANAKKIAELFLEHWWKRFGLPEKTISDRGSVFNNKFTRDLYRRLGIKPHFSSAYHPESDGQTERVNQPIEHFLRIYGGLEQDEWSKWLPMAEFAYNNAVHSATGMSPFQCLYGRDPVMSPSKVQVETPEAENMATLLEKQREEAQAALRLAKE</sequence>
<dbReference type="SUPFAM" id="SSF53098">
    <property type="entry name" value="Ribonuclease H-like"/>
    <property type="match status" value="1"/>
</dbReference>
<keyword evidence="2" id="KW-0548">Nucleotidyltransferase</keyword>
<dbReference type="Pfam" id="PF08284">
    <property type="entry name" value="RVP_2"/>
    <property type="match status" value="1"/>
</dbReference>
<organism evidence="11 12">
    <name type="scientific">Rhizoctonia solani 123E</name>
    <dbReference type="NCBI Taxonomy" id="1423351"/>
    <lineage>
        <taxon>Eukaryota</taxon>
        <taxon>Fungi</taxon>
        <taxon>Dikarya</taxon>
        <taxon>Basidiomycota</taxon>
        <taxon>Agaricomycotina</taxon>
        <taxon>Agaricomycetes</taxon>
        <taxon>Cantharellales</taxon>
        <taxon>Ceratobasidiaceae</taxon>
        <taxon>Rhizoctonia</taxon>
    </lineage>
</organism>
<feature type="compositionally biased region" description="Low complexity" evidence="8">
    <location>
        <begin position="171"/>
        <end position="183"/>
    </location>
</feature>
<dbReference type="FunFam" id="3.30.70.270:FF:000026">
    <property type="entry name" value="Transposon Ty3-G Gag-Pol polyprotein"/>
    <property type="match status" value="1"/>
</dbReference>
<feature type="region of interest" description="Disordered" evidence="8">
    <location>
        <begin position="1"/>
        <end position="29"/>
    </location>
</feature>
<dbReference type="STRING" id="1423351.A0A074RJW2"/>
<accession>A0A074RJW2</accession>
<evidence type="ECO:0000313" key="12">
    <source>
        <dbReference type="Proteomes" id="UP000027456"/>
    </source>
</evidence>